<dbReference type="AlphaFoldDB" id="A0A7Y7QI94"/>
<sequence length="344" mass="38481">MATIKDISKALHVSVSAVSMALNDSKEISEKTKLRVRETAAAMNYVRNGSAVNLQRKKTNTILFITDNPTRPYFTDSLRVLQDAIAKEGFDLIIATSNVKNSRSTERLLTERRADAVICWSQFVSMKLIKQCASAEMPIFTMGRADEIEDNPYVFNVNVLQNRAGEEITTYLLHQGMRQIAFVHNENNSAGSDYRKRGYLQALQNFGAEVSPLVFNIESSDYDAGYAVTEEQLTPKILAHQIDAVFYTNDDVAAGGLHCLLKMNISVPDQVSIVGYNNYPSSKLVLPQITTVSLHEREIMQRTADGLIHLLCQSTDPESIRAMLRDIALNSEIIERDTVKRVIT</sequence>
<dbReference type="EMBL" id="JABXWP010000033">
    <property type="protein sequence ID" value="NVO89587.1"/>
    <property type="molecule type" value="Genomic_DNA"/>
</dbReference>
<dbReference type="Gene3D" id="3.40.50.2300">
    <property type="match status" value="2"/>
</dbReference>
<dbReference type="GO" id="GO:0000976">
    <property type="term" value="F:transcription cis-regulatory region binding"/>
    <property type="evidence" value="ECO:0007669"/>
    <property type="project" value="TreeGrafter"/>
</dbReference>
<dbReference type="GO" id="GO:0003700">
    <property type="term" value="F:DNA-binding transcription factor activity"/>
    <property type="evidence" value="ECO:0007669"/>
    <property type="project" value="TreeGrafter"/>
</dbReference>
<name>A0A7Y7QI94_LACRH</name>
<dbReference type="Pfam" id="PF00356">
    <property type="entry name" value="LacI"/>
    <property type="match status" value="1"/>
</dbReference>
<organism evidence="5 6">
    <name type="scientific">Lacticaseibacillus rhamnosus</name>
    <name type="common">Lactobacillus rhamnosus</name>
    <dbReference type="NCBI Taxonomy" id="47715"/>
    <lineage>
        <taxon>Bacteria</taxon>
        <taxon>Bacillati</taxon>
        <taxon>Bacillota</taxon>
        <taxon>Bacilli</taxon>
        <taxon>Lactobacillales</taxon>
        <taxon>Lactobacillaceae</taxon>
        <taxon>Lacticaseibacillus</taxon>
    </lineage>
</organism>
<evidence type="ECO:0000256" key="3">
    <source>
        <dbReference type="ARBA" id="ARBA00023163"/>
    </source>
</evidence>
<keyword evidence="2 5" id="KW-0238">DNA-binding</keyword>
<dbReference type="InterPro" id="IPR010982">
    <property type="entry name" value="Lambda_DNA-bd_dom_sf"/>
</dbReference>
<dbReference type="SUPFAM" id="SSF53822">
    <property type="entry name" value="Periplasmic binding protein-like I"/>
    <property type="match status" value="1"/>
</dbReference>
<keyword evidence="1" id="KW-0805">Transcription regulation</keyword>
<evidence type="ECO:0000313" key="5">
    <source>
        <dbReference type="EMBL" id="NVO89587.1"/>
    </source>
</evidence>
<dbReference type="SMART" id="SM00354">
    <property type="entry name" value="HTH_LACI"/>
    <property type="match status" value="1"/>
</dbReference>
<evidence type="ECO:0000259" key="4">
    <source>
        <dbReference type="PROSITE" id="PS50932"/>
    </source>
</evidence>
<dbReference type="InterPro" id="IPR001761">
    <property type="entry name" value="Peripla_BP/Lac1_sug-bd_dom"/>
</dbReference>
<dbReference type="CDD" id="cd06267">
    <property type="entry name" value="PBP1_LacI_sugar_binding-like"/>
    <property type="match status" value="1"/>
</dbReference>
<evidence type="ECO:0000256" key="2">
    <source>
        <dbReference type="ARBA" id="ARBA00023125"/>
    </source>
</evidence>
<keyword evidence="3" id="KW-0804">Transcription</keyword>
<evidence type="ECO:0000256" key="1">
    <source>
        <dbReference type="ARBA" id="ARBA00023015"/>
    </source>
</evidence>
<protein>
    <submittedName>
        <fullName evidence="5">LacI family DNA-binding transcriptional regulator</fullName>
    </submittedName>
</protein>
<proteinExistence type="predicted"/>
<dbReference type="Gene3D" id="1.10.260.40">
    <property type="entry name" value="lambda repressor-like DNA-binding domains"/>
    <property type="match status" value="1"/>
</dbReference>
<dbReference type="PANTHER" id="PTHR30146:SF109">
    <property type="entry name" value="HTH-TYPE TRANSCRIPTIONAL REGULATOR GALS"/>
    <property type="match status" value="1"/>
</dbReference>
<dbReference type="CDD" id="cd01392">
    <property type="entry name" value="HTH_LacI"/>
    <property type="match status" value="1"/>
</dbReference>
<dbReference type="InterPro" id="IPR000843">
    <property type="entry name" value="HTH_LacI"/>
</dbReference>
<dbReference type="Proteomes" id="UP000542889">
    <property type="component" value="Unassembled WGS sequence"/>
</dbReference>
<accession>A0A7Y7QI94</accession>
<feature type="domain" description="HTH lacI-type" evidence="4">
    <location>
        <begin position="2"/>
        <end position="56"/>
    </location>
</feature>
<dbReference type="InterPro" id="IPR028082">
    <property type="entry name" value="Peripla_BP_I"/>
</dbReference>
<dbReference type="RefSeq" id="WP_176818748.1">
    <property type="nucleotide sequence ID" value="NZ_JABXWP010000033.1"/>
</dbReference>
<comment type="caution">
    <text evidence="5">The sequence shown here is derived from an EMBL/GenBank/DDBJ whole genome shotgun (WGS) entry which is preliminary data.</text>
</comment>
<dbReference type="PROSITE" id="PS50932">
    <property type="entry name" value="HTH_LACI_2"/>
    <property type="match status" value="1"/>
</dbReference>
<dbReference type="Pfam" id="PF00532">
    <property type="entry name" value="Peripla_BP_1"/>
    <property type="match status" value="1"/>
</dbReference>
<dbReference type="SUPFAM" id="SSF47413">
    <property type="entry name" value="lambda repressor-like DNA-binding domains"/>
    <property type="match status" value="1"/>
</dbReference>
<evidence type="ECO:0000313" key="6">
    <source>
        <dbReference type="Proteomes" id="UP000542889"/>
    </source>
</evidence>
<reference evidence="5 6" key="1">
    <citation type="submission" date="2020-06" db="EMBL/GenBank/DDBJ databases">
        <title>Lactobacillus rhamnosus QC,genome.</title>
        <authorList>
            <person name="Yi H."/>
            <person name="Jin M."/>
        </authorList>
    </citation>
    <scope>NUCLEOTIDE SEQUENCE [LARGE SCALE GENOMIC DNA]</scope>
    <source>
        <strain evidence="5 6">QC</strain>
    </source>
</reference>
<gene>
    <name evidence="5" type="ORF">HWN39_14025</name>
</gene>
<dbReference type="PANTHER" id="PTHR30146">
    <property type="entry name" value="LACI-RELATED TRANSCRIPTIONAL REPRESSOR"/>
    <property type="match status" value="1"/>
</dbReference>